<keyword evidence="1" id="KW-0732">Signal</keyword>
<dbReference type="Proteomes" id="UP000791440">
    <property type="component" value="Unassembled WGS sequence"/>
</dbReference>
<name>A0A921ZAF6_MANSE</name>
<protein>
    <submittedName>
        <fullName evidence="2">Uncharacterized protein</fullName>
    </submittedName>
</protein>
<comment type="caution">
    <text evidence="2">The sequence shown here is derived from an EMBL/GenBank/DDBJ whole genome shotgun (WGS) entry which is preliminary data.</text>
</comment>
<feature type="chain" id="PRO_5037065764" evidence="1">
    <location>
        <begin position="19"/>
        <end position="112"/>
    </location>
</feature>
<sequence length="112" mass="12531">MDFKLIFLCTLIVTFVSAYPSGDRKKRDIFDSIKHAWHEVVKTLSKAGHAVANVFRPTTQRSVIHEVVQSLGAAEHAVLYVFKPTTTERGVMENVAESTNSLSKIYVAEGMY</sequence>
<evidence type="ECO:0000256" key="1">
    <source>
        <dbReference type="SAM" id="SignalP"/>
    </source>
</evidence>
<dbReference type="AlphaFoldDB" id="A0A921ZAF6"/>
<keyword evidence="3" id="KW-1185">Reference proteome</keyword>
<evidence type="ECO:0000313" key="2">
    <source>
        <dbReference type="EMBL" id="KAG6454422.1"/>
    </source>
</evidence>
<accession>A0A921ZAF6</accession>
<proteinExistence type="predicted"/>
<gene>
    <name evidence="2" type="ORF">O3G_MSEX008708</name>
</gene>
<evidence type="ECO:0000313" key="3">
    <source>
        <dbReference type="Proteomes" id="UP000791440"/>
    </source>
</evidence>
<reference evidence="2" key="1">
    <citation type="journal article" date="2016" name="Insect Biochem. Mol. Biol.">
        <title>Multifaceted biological insights from a draft genome sequence of the tobacco hornworm moth, Manduca sexta.</title>
        <authorList>
            <person name="Kanost M.R."/>
            <person name="Arrese E.L."/>
            <person name="Cao X."/>
            <person name="Chen Y.R."/>
            <person name="Chellapilla S."/>
            <person name="Goldsmith M.R."/>
            <person name="Grosse-Wilde E."/>
            <person name="Heckel D.G."/>
            <person name="Herndon N."/>
            <person name="Jiang H."/>
            <person name="Papanicolaou A."/>
            <person name="Qu J."/>
            <person name="Soulages J.L."/>
            <person name="Vogel H."/>
            <person name="Walters J."/>
            <person name="Waterhouse R.M."/>
            <person name="Ahn S.J."/>
            <person name="Almeida F.C."/>
            <person name="An C."/>
            <person name="Aqrawi P."/>
            <person name="Bretschneider A."/>
            <person name="Bryant W.B."/>
            <person name="Bucks S."/>
            <person name="Chao H."/>
            <person name="Chevignon G."/>
            <person name="Christen J.M."/>
            <person name="Clarke D.F."/>
            <person name="Dittmer N.T."/>
            <person name="Ferguson L.C.F."/>
            <person name="Garavelou S."/>
            <person name="Gordon K.H.J."/>
            <person name="Gunaratna R.T."/>
            <person name="Han Y."/>
            <person name="Hauser F."/>
            <person name="He Y."/>
            <person name="Heidel-Fischer H."/>
            <person name="Hirsh A."/>
            <person name="Hu Y."/>
            <person name="Jiang H."/>
            <person name="Kalra D."/>
            <person name="Klinner C."/>
            <person name="Konig C."/>
            <person name="Kovar C."/>
            <person name="Kroll A.R."/>
            <person name="Kuwar S.S."/>
            <person name="Lee S.L."/>
            <person name="Lehman R."/>
            <person name="Li K."/>
            <person name="Li Z."/>
            <person name="Liang H."/>
            <person name="Lovelace S."/>
            <person name="Lu Z."/>
            <person name="Mansfield J.H."/>
            <person name="McCulloch K.J."/>
            <person name="Mathew T."/>
            <person name="Morton B."/>
            <person name="Muzny D.M."/>
            <person name="Neunemann D."/>
            <person name="Ongeri F."/>
            <person name="Pauchet Y."/>
            <person name="Pu L.L."/>
            <person name="Pyrousis I."/>
            <person name="Rao X.J."/>
            <person name="Redding A."/>
            <person name="Roesel C."/>
            <person name="Sanchez-Gracia A."/>
            <person name="Schaack S."/>
            <person name="Shukla A."/>
            <person name="Tetreau G."/>
            <person name="Wang Y."/>
            <person name="Xiong G.H."/>
            <person name="Traut W."/>
            <person name="Walsh T.K."/>
            <person name="Worley K.C."/>
            <person name="Wu D."/>
            <person name="Wu W."/>
            <person name="Wu Y.Q."/>
            <person name="Zhang X."/>
            <person name="Zou Z."/>
            <person name="Zucker H."/>
            <person name="Briscoe A.D."/>
            <person name="Burmester T."/>
            <person name="Clem R.J."/>
            <person name="Feyereisen R."/>
            <person name="Grimmelikhuijzen C.J.P."/>
            <person name="Hamodrakas S.J."/>
            <person name="Hansson B.S."/>
            <person name="Huguet E."/>
            <person name="Jermiin L.S."/>
            <person name="Lan Q."/>
            <person name="Lehman H.K."/>
            <person name="Lorenzen M."/>
            <person name="Merzendorfer H."/>
            <person name="Michalopoulos I."/>
            <person name="Morton D.B."/>
            <person name="Muthukrishnan S."/>
            <person name="Oakeshott J.G."/>
            <person name="Palmer W."/>
            <person name="Park Y."/>
            <person name="Passarelli A.L."/>
            <person name="Rozas J."/>
            <person name="Schwartz L.M."/>
            <person name="Smith W."/>
            <person name="Southgate A."/>
            <person name="Vilcinskas A."/>
            <person name="Vogt R."/>
            <person name="Wang P."/>
            <person name="Werren J."/>
            <person name="Yu X.Q."/>
            <person name="Zhou J.J."/>
            <person name="Brown S.J."/>
            <person name="Scherer S.E."/>
            <person name="Richards S."/>
            <person name="Blissard G.W."/>
        </authorList>
    </citation>
    <scope>NUCLEOTIDE SEQUENCE</scope>
</reference>
<reference evidence="2" key="2">
    <citation type="submission" date="2020-12" db="EMBL/GenBank/DDBJ databases">
        <authorList>
            <person name="Kanost M."/>
        </authorList>
    </citation>
    <scope>NUCLEOTIDE SEQUENCE</scope>
</reference>
<organism evidence="2 3">
    <name type="scientific">Manduca sexta</name>
    <name type="common">Tobacco hawkmoth</name>
    <name type="synonym">Tobacco hornworm</name>
    <dbReference type="NCBI Taxonomy" id="7130"/>
    <lineage>
        <taxon>Eukaryota</taxon>
        <taxon>Metazoa</taxon>
        <taxon>Ecdysozoa</taxon>
        <taxon>Arthropoda</taxon>
        <taxon>Hexapoda</taxon>
        <taxon>Insecta</taxon>
        <taxon>Pterygota</taxon>
        <taxon>Neoptera</taxon>
        <taxon>Endopterygota</taxon>
        <taxon>Lepidoptera</taxon>
        <taxon>Glossata</taxon>
        <taxon>Ditrysia</taxon>
        <taxon>Bombycoidea</taxon>
        <taxon>Sphingidae</taxon>
        <taxon>Sphinginae</taxon>
        <taxon>Sphingini</taxon>
        <taxon>Manduca</taxon>
    </lineage>
</organism>
<feature type="signal peptide" evidence="1">
    <location>
        <begin position="1"/>
        <end position="18"/>
    </location>
</feature>
<dbReference type="EMBL" id="JH668466">
    <property type="protein sequence ID" value="KAG6454422.1"/>
    <property type="molecule type" value="Genomic_DNA"/>
</dbReference>